<dbReference type="RefSeq" id="WP_014186065.1">
    <property type="nucleotide sequence ID" value="NC_016584.1"/>
</dbReference>
<evidence type="ECO:0000313" key="4">
    <source>
        <dbReference type="Proteomes" id="UP000006346"/>
    </source>
</evidence>
<dbReference type="PROSITE" id="PS50887">
    <property type="entry name" value="GGDEF"/>
    <property type="match status" value="1"/>
</dbReference>
<dbReference type="STRING" id="768706.Desor_3796"/>
<dbReference type="PATRIC" id="fig|768706.3.peg.3837"/>
<dbReference type="KEGG" id="dor:Desor_3796"/>
<keyword evidence="1" id="KW-0472">Membrane</keyword>
<dbReference type="InterPro" id="IPR000160">
    <property type="entry name" value="GGDEF_dom"/>
</dbReference>
<dbReference type="GO" id="GO:0052621">
    <property type="term" value="F:diguanylate cyclase activity"/>
    <property type="evidence" value="ECO:0007669"/>
    <property type="project" value="TreeGrafter"/>
</dbReference>
<gene>
    <name evidence="3" type="ordered locus">Desor_3796</name>
</gene>
<dbReference type="SMART" id="SM00267">
    <property type="entry name" value="GGDEF"/>
    <property type="match status" value="1"/>
</dbReference>
<dbReference type="SUPFAM" id="SSF55073">
    <property type="entry name" value="Nucleotide cyclase"/>
    <property type="match status" value="1"/>
</dbReference>
<dbReference type="Gene3D" id="3.30.70.270">
    <property type="match status" value="1"/>
</dbReference>
<proteinExistence type="predicted"/>
<feature type="transmembrane region" description="Helical" evidence="1">
    <location>
        <begin position="179"/>
        <end position="199"/>
    </location>
</feature>
<feature type="transmembrane region" description="Helical" evidence="1">
    <location>
        <begin position="139"/>
        <end position="159"/>
    </location>
</feature>
<dbReference type="InterPro" id="IPR029787">
    <property type="entry name" value="Nucleotide_cyclase"/>
</dbReference>
<feature type="domain" description="GGDEF" evidence="2">
    <location>
        <begin position="249"/>
        <end position="378"/>
    </location>
</feature>
<dbReference type="InterPro" id="IPR050469">
    <property type="entry name" value="Diguanylate_Cyclase"/>
</dbReference>
<dbReference type="NCBIfam" id="TIGR00254">
    <property type="entry name" value="GGDEF"/>
    <property type="match status" value="1"/>
</dbReference>
<dbReference type="GO" id="GO:0043709">
    <property type="term" value="P:cell adhesion involved in single-species biofilm formation"/>
    <property type="evidence" value="ECO:0007669"/>
    <property type="project" value="TreeGrafter"/>
</dbReference>
<evidence type="ECO:0000259" key="2">
    <source>
        <dbReference type="PROSITE" id="PS50887"/>
    </source>
</evidence>
<dbReference type="PANTHER" id="PTHR45138">
    <property type="entry name" value="REGULATORY COMPONENTS OF SENSORY TRANSDUCTION SYSTEM"/>
    <property type="match status" value="1"/>
</dbReference>
<organism evidence="3 4">
    <name type="scientific">Desulfosporosinus orientis (strain ATCC 19365 / DSM 765 / NCIMB 8382 / VKM B-1628 / Singapore I)</name>
    <name type="common">Desulfotomaculum orientis</name>
    <dbReference type="NCBI Taxonomy" id="768706"/>
    <lineage>
        <taxon>Bacteria</taxon>
        <taxon>Bacillati</taxon>
        <taxon>Bacillota</taxon>
        <taxon>Clostridia</taxon>
        <taxon>Eubacteriales</taxon>
        <taxon>Desulfitobacteriaceae</taxon>
        <taxon>Desulfosporosinus</taxon>
    </lineage>
</organism>
<dbReference type="GO" id="GO:0005886">
    <property type="term" value="C:plasma membrane"/>
    <property type="evidence" value="ECO:0007669"/>
    <property type="project" value="TreeGrafter"/>
</dbReference>
<keyword evidence="1" id="KW-1133">Transmembrane helix</keyword>
<dbReference type="AlphaFoldDB" id="G7W9C0"/>
<protein>
    <submittedName>
        <fullName evidence="3">Diguanylate cyclase (GGDEF) domain-containing protein</fullName>
    </submittedName>
</protein>
<dbReference type="Pfam" id="PF00990">
    <property type="entry name" value="GGDEF"/>
    <property type="match status" value="1"/>
</dbReference>
<dbReference type="EMBL" id="CP003108">
    <property type="protein sequence ID" value="AET69257.1"/>
    <property type="molecule type" value="Genomic_DNA"/>
</dbReference>
<keyword evidence="1" id="KW-0812">Transmembrane</keyword>
<keyword evidence="4" id="KW-1185">Reference proteome</keyword>
<evidence type="ECO:0000313" key="3">
    <source>
        <dbReference type="EMBL" id="AET69257.1"/>
    </source>
</evidence>
<dbReference type="HOGENOM" id="CLU_000445_11_1_9"/>
<dbReference type="Proteomes" id="UP000006346">
    <property type="component" value="Chromosome"/>
</dbReference>
<feature type="transmembrane region" description="Helical" evidence="1">
    <location>
        <begin position="32"/>
        <end position="52"/>
    </location>
</feature>
<feature type="transmembrane region" description="Helical" evidence="1">
    <location>
        <begin position="64"/>
        <end position="87"/>
    </location>
</feature>
<name>G7W9C0_DESOD</name>
<dbReference type="PANTHER" id="PTHR45138:SF9">
    <property type="entry name" value="DIGUANYLATE CYCLASE DGCM-RELATED"/>
    <property type="match status" value="1"/>
</dbReference>
<dbReference type="eggNOG" id="COG3706">
    <property type="taxonomic scope" value="Bacteria"/>
</dbReference>
<dbReference type="InterPro" id="IPR043128">
    <property type="entry name" value="Rev_trsase/Diguanyl_cyclase"/>
</dbReference>
<dbReference type="OrthoDB" id="9804955at2"/>
<dbReference type="CDD" id="cd01949">
    <property type="entry name" value="GGDEF"/>
    <property type="match status" value="1"/>
</dbReference>
<accession>G7W9C0</accession>
<sequence length="385" mass="43984">MNSNILNDLHISEIREEHKRIDNNWLLLHYKISVGLVIFALAVECFMALILINSDMRTTTVSRYVWKFIVAPSGINFICIGLMTLAIRAKGLSQNQKIYGVSLAFVVICFILFAVHNAFTATYYLFAFAIILTTIYANYWLTGMTAITSIAALLIAEVFVKWDLDKISIFESTLRLGDFLVSLFILIACSFVCMIEIRFERQKNEASIRKEMERYLLAQRIQRDELTGVFSRKALQDAMRDMDGKEAGNNYIFAMMDIDNFKGVNDRLGHHAGDLCLIELAKVLKGHEGKFSVFRYGGDEFCLLFRNADMAEAVLICEQIQERLKELYFESYPMLKMTVSFGLAAYSDQLNAARLFTNADQALYEAKEIRNSIRVFGLKSHLENV</sequence>
<reference evidence="4" key="1">
    <citation type="submission" date="2011-11" db="EMBL/GenBank/DDBJ databases">
        <title>Complete sequence of Desulfosporosinus orientis DSM 765.</title>
        <authorList>
            <person name="Lucas S."/>
            <person name="Han J."/>
            <person name="Lapidus A."/>
            <person name="Cheng J.-F."/>
            <person name="Goodwin L."/>
            <person name="Pitluck S."/>
            <person name="Peters L."/>
            <person name="Ovchinnikova G."/>
            <person name="Teshima H."/>
            <person name="Detter J.C."/>
            <person name="Han C."/>
            <person name="Tapia R."/>
            <person name="Land M."/>
            <person name="Hauser L."/>
            <person name="Kyrpides N."/>
            <person name="Ivanova N."/>
            <person name="Pagani I."/>
            <person name="Pester M."/>
            <person name="Spring S."/>
            <person name="Ollivier B."/>
            <person name="Rattei T."/>
            <person name="Klenk H.-P."/>
            <person name="Wagner M."/>
            <person name="Loy A."/>
            <person name="Woyke T."/>
        </authorList>
    </citation>
    <scope>NUCLEOTIDE SEQUENCE [LARGE SCALE GENOMIC DNA]</scope>
    <source>
        <strain evidence="4">ATCC 19365 / DSM 765 / NCIMB 8382 / VKM B-1628</strain>
    </source>
</reference>
<feature type="transmembrane region" description="Helical" evidence="1">
    <location>
        <begin position="99"/>
        <end position="132"/>
    </location>
</feature>
<reference evidence="3 4" key="2">
    <citation type="journal article" date="2012" name="J. Bacteriol.">
        <title>Complete genome sequences of Desulfosporosinus orientis DSM765T, Desulfosporosinus youngiae DSM17734T, Desulfosporosinus meridiei DSM13257T, and Desulfosporosinus acidiphilus DSM22704T.</title>
        <authorList>
            <person name="Pester M."/>
            <person name="Brambilla E."/>
            <person name="Alazard D."/>
            <person name="Rattei T."/>
            <person name="Weinmaier T."/>
            <person name="Han J."/>
            <person name="Lucas S."/>
            <person name="Lapidus A."/>
            <person name="Cheng J.F."/>
            <person name="Goodwin L."/>
            <person name="Pitluck S."/>
            <person name="Peters L."/>
            <person name="Ovchinnikova G."/>
            <person name="Teshima H."/>
            <person name="Detter J.C."/>
            <person name="Han C.S."/>
            <person name="Tapia R."/>
            <person name="Land M.L."/>
            <person name="Hauser L."/>
            <person name="Kyrpides N.C."/>
            <person name="Ivanova N.N."/>
            <person name="Pagani I."/>
            <person name="Huntmann M."/>
            <person name="Wei C.L."/>
            <person name="Davenport K.W."/>
            <person name="Daligault H."/>
            <person name="Chain P.S."/>
            <person name="Chen A."/>
            <person name="Mavromatis K."/>
            <person name="Markowitz V."/>
            <person name="Szeto E."/>
            <person name="Mikhailova N."/>
            <person name="Pati A."/>
            <person name="Wagner M."/>
            <person name="Woyke T."/>
            <person name="Ollivier B."/>
            <person name="Klenk H.P."/>
            <person name="Spring S."/>
            <person name="Loy A."/>
        </authorList>
    </citation>
    <scope>NUCLEOTIDE SEQUENCE [LARGE SCALE GENOMIC DNA]</scope>
    <source>
        <strain evidence="4">ATCC 19365 / DSM 765 / NCIMB 8382 / VKM B-1628</strain>
    </source>
</reference>
<evidence type="ECO:0000256" key="1">
    <source>
        <dbReference type="SAM" id="Phobius"/>
    </source>
</evidence>
<dbReference type="GO" id="GO:1902201">
    <property type="term" value="P:negative regulation of bacterial-type flagellum-dependent cell motility"/>
    <property type="evidence" value="ECO:0007669"/>
    <property type="project" value="TreeGrafter"/>
</dbReference>